<gene>
    <name evidence="1" type="ORF">DFR56_102172</name>
</gene>
<dbReference type="Proteomes" id="UP000247978">
    <property type="component" value="Unassembled WGS sequence"/>
</dbReference>
<protein>
    <submittedName>
        <fullName evidence="1">Uncharacterized protein</fullName>
    </submittedName>
</protein>
<comment type="caution">
    <text evidence="1">The sequence shown here is derived from an EMBL/GenBank/DDBJ whole genome shotgun (WGS) entry which is preliminary data.</text>
</comment>
<dbReference type="EMBL" id="QJJQ01000002">
    <property type="protein sequence ID" value="PXW89395.1"/>
    <property type="molecule type" value="Genomic_DNA"/>
</dbReference>
<evidence type="ECO:0000313" key="1">
    <source>
        <dbReference type="EMBL" id="PXW89395.1"/>
    </source>
</evidence>
<proteinExistence type="predicted"/>
<accession>A0A2V3WB63</accession>
<dbReference type="RefSeq" id="WP_211320605.1">
    <property type="nucleotide sequence ID" value="NZ_JBHUHB010000001.1"/>
</dbReference>
<reference evidence="1 2" key="1">
    <citation type="submission" date="2018-05" db="EMBL/GenBank/DDBJ databases">
        <title>Genomic Encyclopedia of Type Strains, Phase IV (KMG-IV): sequencing the most valuable type-strain genomes for metagenomic binning, comparative biology and taxonomic classification.</title>
        <authorList>
            <person name="Goeker M."/>
        </authorList>
    </citation>
    <scope>NUCLEOTIDE SEQUENCE [LARGE SCALE GENOMIC DNA]</scope>
    <source>
        <strain evidence="1 2">DSM 28556</strain>
    </source>
</reference>
<sequence length="166" mass="20027">MGKKRRGHYCKICGKTRPNDKFSRKGHRHHLCKDCKRKGKKAYEPSTAEYDREEYYLSKAIRNCMILYTYRLSFFLFEFQRERYITRDDFESEIFVYQENAVQRFIVDESLQMKKALLDVLLKKYDKTMDSGHIVEYNDILANECLEISKKRKQHLEVIMSLKNLT</sequence>
<dbReference type="AlphaFoldDB" id="A0A2V3WB63"/>
<name>A0A2V3WB63_9BACI</name>
<evidence type="ECO:0000313" key="2">
    <source>
        <dbReference type="Proteomes" id="UP000247978"/>
    </source>
</evidence>
<keyword evidence="2" id="KW-1185">Reference proteome</keyword>
<organism evidence="1 2">
    <name type="scientific">Pseudogracilibacillus auburnensis</name>
    <dbReference type="NCBI Taxonomy" id="1494959"/>
    <lineage>
        <taxon>Bacteria</taxon>
        <taxon>Bacillati</taxon>
        <taxon>Bacillota</taxon>
        <taxon>Bacilli</taxon>
        <taxon>Bacillales</taxon>
        <taxon>Bacillaceae</taxon>
        <taxon>Pseudogracilibacillus</taxon>
    </lineage>
</organism>